<accession>A0A081UYD9</accession>
<dbReference type="AlphaFoldDB" id="A0A081UYD9"/>
<dbReference type="Proteomes" id="UP000859505">
    <property type="component" value="Unassembled WGS sequence"/>
</dbReference>
<gene>
    <name evidence="2" type="ORF">JAJ28_001764</name>
    <name evidence="3" type="ORF">PY771_23605</name>
</gene>
<feature type="transmembrane region" description="Helical" evidence="1">
    <location>
        <begin position="144"/>
        <end position="165"/>
    </location>
</feature>
<feature type="transmembrane region" description="Helical" evidence="1">
    <location>
        <begin position="110"/>
        <end position="132"/>
    </location>
</feature>
<evidence type="ECO:0000313" key="3">
    <source>
        <dbReference type="EMBL" id="WEE26538.1"/>
    </source>
</evidence>
<feature type="transmembrane region" description="Helical" evidence="1">
    <location>
        <begin position="6"/>
        <end position="28"/>
    </location>
</feature>
<organism evidence="2 4">
    <name type="scientific">Aeromonas hydrophila</name>
    <dbReference type="NCBI Taxonomy" id="644"/>
    <lineage>
        <taxon>Bacteria</taxon>
        <taxon>Pseudomonadati</taxon>
        <taxon>Pseudomonadota</taxon>
        <taxon>Gammaproteobacteria</taxon>
        <taxon>Aeromonadales</taxon>
        <taxon>Aeromonadaceae</taxon>
        <taxon>Aeromonas</taxon>
    </lineage>
</organism>
<dbReference type="NCBIfam" id="TIGR03580">
    <property type="entry name" value="EF_0832"/>
    <property type="match status" value="1"/>
</dbReference>
<evidence type="ECO:0000313" key="4">
    <source>
        <dbReference type="Proteomes" id="UP000859505"/>
    </source>
</evidence>
<evidence type="ECO:0000256" key="1">
    <source>
        <dbReference type="SAM" id="Phobius"/>
    </source>
</evidence>
<sequence>MFLIIFIKSLIIGGLVGVGVGAGAARMFHAPTVQGMGAFRTLGELNSCEGDPASHFSFGLGFFFNAWASTVAAGAFTQDVDHRIIPHWATAALLFKNRDLATTLHDPKKMAIAGGIIGAIVVAFLNSTAAAVPAALQVTAVKVLVPAANLLVNTVMPVIFWLAAIEAGKKSGFWATIFGGLAQLIMGNAVPGLVLGILIGKGVEESGWNHVTKVMMAAIVLLFVLSGFFRGFDMKLIESFHLGVPLWLENVHNLLSGK</sequence>
<dbReference type="KEGG" id="aaj:BOQ57_20420"/>
<reference evidence="2" key="1">
    <citation type="journal article" date="2018" name="Genome Biol.">
        <title>SKESA: strategic k-mer extension for scrupulous assemblies.</title>
        <authorList>
            <person name="Souvorov A."/>
            <person name="Agarwala R."/>
            <person name="Lipman D.J."/>
        </authorList>
    </citation>
    <scope>NUCLEOTIDE SEQUENCE</scope>
    <source>
        <strain evidence="2">OLC2673_Aeromonas</strain>
    </source>
</reference>
<protein>
    <submittedName>
        <fullName evidence="2">DUF4311 domain-containing protein</fullName>
    </submittedName>
</protein>
<dbReference type="Pfam" id="PF14188">
    <property type="entry name" value="DUF4311"/>
    <property type="match status" value="1"/>
</dbReference>
<dbReference type="EMBL" id="DACTUL010000011">
    <property type="protein sequence ID" value="HAT6344045.1"/>
    <property type="molecule type" value="Genomic_DNA"/>
</dbReference>
<reference evidence="3" key="3">
    <citation type="submission" date="2023-02" db="EMBL/GenBank/DDBJ databases">
        <title>The sequence of Aeromonas hydrophila K533.</title>
        <authorList>
            <person name="Luo X."/>
        </authorList>
    </citation>
    <scope>NUCLEOTIDE SEQUENCE</scope>
    <source>
        <strain evidence="3">K533</strain>
    </source>
</reference>
<feature type="transmembrane region" description="Helical" evidence="1">
    <location>
        <begin position="172"/>
        <end position="199"/>
    </location>
</feature>
<dbReference type="eggNOG" id="ENOG502Z7NQ">
    <property type="taxonomic scope" value="Bacteria"/>
</dbReference>
<dbReference type="KEGG" id="ahh:RY45_20465"/>
<reference evidence="2" key="2">
    <citation type="submission" date="2020-01" db="EMBL/GenBank/DDBJ databases">
        <authorList>
            <consortium name="NCBI Pathogen Detection Project"/>
        </authorList>
    </citation>
    <scope>NUCLEOTIDE SEQUENCE</scope>
    <source>
        <strain evidence="2">OLC2673_Aeromonas</strain>
    </source>
</reference>
<dbReference type="GeneID" id="4486772"/>
<dbReference type="RefSeq" id="WP_016352193.1">
    <property type="nucleotide sequence ID" value="NZ_AP019193.1"/>
</dbReference>
<dbReference type="Proteomes" id="UP001214666">
    <property type="component" value="Chromosome"/>
</dbReference>
<dbReference type="InterPro" id="IPR020042">
    <property type="entry name" value="DUF4311"/>
</dbReference>
<name>A0A081UYD9_AERHY</name>
<feature type="transmembrane region" description="Helical" evidence="1">
    <location>
        <begin position="211"/>
        <end position="229"/>
    </location>
</feature>
<keyword evidence="1" id="KW-1133">Transmembrane helix</keyword>
<proteinExistence type="predicted"/>
<dbReference type="EMBL" id="CP118942">
    <property type="protein sequence ID" value="WEE26538.1"/>
    <property type="molecule type" value="Genomic_DNA"/>
</dbReference>
<evidence type="ECO:0000313" key="2">
    <source>
        <dbReference type="EMBL" id="HAT6344045.1"/>
    </source>
</evidence>
<keyword evidence="1" id="KW-0472">Membrane</keyword>
<keyword evidence="1" id="KW-0812">Transmembrane</keyword>